<dbReference type="InterPro" id="IPR000219">
    <property type="entry name" value="DH_dom"/>
</dbReference>
<dbReference type="EMBL" id="JAKKPZ010000003">
    <property type="protein sequence ID" value="KAI1723367.1"/>
    <property type="molecule type" value="Genomic_DNA"/>
</dbReference>
<keyword evidence="1" id="KW-0344">Guanine-nucleotide releasing factor</keyword>
<dbReference type="SUPFAM" id="SSF50729">
    <property type="entry name" value="PH domain-like"/>
    <property type="match status" value="1"/>
</dbReference>
<reference evidence="5" key="1">
    <citation type="submission" date="2022-01" db="EMBL/GenBank/DDBJ databases">
        <title>Genome Sequence Resource for Two Populations of Ditylenchus destructor, the Migratory Endoparasitic Phytonematode.</title>
        <authorList>
            <person name="Zhang H."/>
            <person name="Lin R."/>
            <person name="Xie B."/>
        </authorList>
    </citation>
    <scope>NUCLEOTIDE SEQUENCE</scope>
    <source>
        <strain evidence="5">BazhouSP</strain>
    </source>
</reference>
<dbReference type="PROSITE" id="PS50003">
    <property type="entry name" value="PH_DOMAIN"/>
    <property type="match status" value="1"/>
</dbReference>
<dbReference type="InterPro" id="IPR011993">
    <property type="entry name" value="PH-like_dom_sf"/>
</dbReference>
<dbReference type="Pfam" id="PF00621">
    <property type="entry name" value="RhoGEF"/>
    <property type="match status" value="1"/>
</dbReference>
<protein>
    <submittedName>
        <fullName evidence="5">RhoGEF domain-containing protein</fullName>
    </submittedName>
</protein>
<feature type="compositionally biased region" description="Low complexity" evidence="2">
    <location>
        <begin position="594"/>
        <end position="613"/>
    </location>
</feature>
<feature type="domain" description="PH" evidence="3">
    <location>
        <begin position="426"/>
        <end position="541"/>
    </location>
</feature>
<evidence type="ECO:0000259" key="4">
    <source>
        <dbReference type="PROSITE" id="PS50010"/>
    </source>
</evidence>
<dbReference type="Gene3D" id="1.20.900.10">
    <property type="entry name" value="Dbl homology (DH) domain"/>
    <property type="match status" value="1"/>
</dbReference>
<name>A0AAD4R827_9BILA</name>
<dbReference type="Pfam" id="PF22697">
    <property type="entry name" value="SOS1_NGEF_PH"/>
    <property type="match status" value="1"/>
</dbReference>
<dbReference type="Proteomes" id="UP001201812">
    <property type="component" value="Unassembled WGS sequence"/>
</dbReference>
<dbReference type="AlphaFoldDB" id="A0AAD4R827"/>
<dbReference type="InterPro" id="IPR001849">
    <property type="entry name" value="PH_domain"/>
</dbReference>
<dbReference type="CDD" id="cd00160">
    <property type="entry name" value="RhoGEF"/>
    <property type="match status" value="1"/>
</dbReference>
<evidence type="ECO:0000259" key="3">
    <source>
        <dbReference type="PROSITE" id="PS50003"/>
    </source>
</evidence>
<dbReference type="InterPro" id="IPR035899">
    <property type="entry name" value="DBL_dom_sf"/>
</dbReference>
<dbReference type="PROSITE" id="PS50010">
    <property type="entry name" value="DH_2"/>
    <property type="match status" value="1"/>
</dbReference>
<evidence type="ECO:0000313" key="5">
    <source>
        <dbReference type="EMBL" id="KAI1723367.1"/>
    </source>
</evidence>
<evidence type="ECO:0000256" key="2">
    <source>
        <dbReference type="SAM" id="MobiDB-lite"/>
    </source>
</evidence>
<gene>
    <name evidence="5" type="ORF">DdX_03522</name>
</gene>
<evidence type="ECO:0000256" key="1">
    <source>
        <dbReference type="ARBA" id="ARBA00022658"/>
    </source>
</evidence>
<dbReference type="InterPro" id="IPR055251">
    <property type="entry name" value="SOS1_NGEF_PH"/>
</dbReference>
<organism evidence="5 6">
    <name type="scientific">Ditylenchus destructor</name>
    <dbReference type="NCBI Taxonomy" id="166010"/>
    <lineage>
        <taxon>Eukaryota</taxon>
        <taxon>Metazoa</taxon>
        <taxon>Ecdysozoa</taxon>
        <taxon>Nematoda</taxon>
        <taxon>Chromadorea</taxon>
        <taxon>Rhabditida</taxon>
        <taxon>Tylenchina</taxon>
        <taxon>Tylenchomorpha</taxon>
        <taxon>Sphaerularioidea</taxon>
        <taxon>Anguinidae</taxon>
        <taxon>Anguininae</taxon>
        <taxon>Ditylenchus</taxon>
    </lineage>
</organism>
<dbReference type="GO" id="GO:0005085">
    <property type="term" value="F:guanyl-nucleotide exchange factor activity"/>
    <property type="evidence" value="ECO:0007669"/>
    <property type="project" value="UniProtKB-KW"/>
</dbReference>
<comment type="caution">
    <text evidence="5">The sequence shown here is derived from an EMBL/GenBank/DDBJ whole genome shotgun (WGS) entry which is preliminary data.</text>
</comment>
<sequence>MSASSMKRHLPRVLSSFRSSKRRIAAQFPQQVVVQQPEDCPYGESECHVEVARCADDASNVGFDRTMDDRHTDHVLYEDEYPENESNAALTQTNANETEAKYNNNFKGRPANFEDPGFGHNSNLQSETIGFSRRNPLYSSIRRFRQTYSKANDKMDKTDCTVFNMRQIEVLHEFRQQHMCPGAAAEGVQLPHDSFDVEELHSPLASSSMSCSMTASTSSPTKVNYILDELVSTEESYVRELESIIEYYVKPFEAIENTNLIPPNIRGQSDVIFGNLRDLADFHRRFVLSEFQKNSDSVADICHVLVNQRHRFLSKYRPYCQNKPLSESLRGGATNANGDNHITNGDQCKFFTECQRRAGHLLPLSAYLLKPVQRITKYQLLLKELLRSCPDNNRNDVQTALASMLDLLAQLNADMQQLHILGFAGDLKTLGPLRLQTECDVFSFKRKSRRLSNKPQKRHLFLFDGGVLFCKKRTQALQFAPEYYEHKLCIPMHSLGFAECSKSSPERFELWDDNKSDGYAIHTTDEKVRAKWIQRLARYTVLHAVERQASLTGAEPTLTQSYNQRHSLQQQKSLDGYALNHSGFMLQQHQRPQSWTSEGSTISSSGRSSTSTTEDNTAATENFVINSDTNGNNPTSPTEKTTMFLGGRRLSTSTTTSGGGTYSSDHENNPTIATLVSTPTAGHVTNIQIPSSKSLQNTQHADVDCLISSTDLHHTSSYQLSLGDNGRHGPSELIAK</sequence>
<dbReference type="SUPFAM" id="SSF48065">
    <property type="entry name" value="DBL homology domain (DH-domain)"/>
    <property type="match status" value="1"/>
</dbReference>
<feature type="compositionally biased region" description="Low complexity" evidence="2">
    <location>
        <begin position="645"/>
        <end position="656"/>
    </location>
</feature>
<dbReference type="GO" id="GO:0005737">
    <property type="term" value="C:cytoplasm"/>
    <property type="evidence" value="ECO:0007669"/>
    <property type="project" value="TreeGrafter"/>
</dbReference>
<feature type="region of interest" description="Disordered" evidence="2">
    <location>
        <begin position="587"/>
        <end position="670"/>
    </location>
</feature>
<dbReference type="PANTHER" id="PTHR22826">
    <property type="entry name" value="RHO GUANINE EXCHANGE FACTOR-RELATED"/>
    <property type="match status" value="1"/>
</dbReference>
<keyword evidence="6" id="KW-1185">Reference proteome</keyword>
<proteinExistence type="predicted"/>
<accession>A0AAD4R827</accession>
<dbReference type="InterPro" id="IPR051336">
    <property type="entry name" value="RhoGEF_Guanine_NuclExch_SF"/>
</dbReference>
<dbReference type="SMART" id="SM00233">
    <property type="entry name" value="PH"/>
    <property type="match status" value="1"/>
</dbReference>
<dbReference type="Gene3D" id="2.30.29.30">
    <property type="entry name" value="Pleckstrin-homology domain (PH domain)/Phosphotyrosine-binding domain (PTB)"/>
    <property type="match status" value="1"/>
</dbReference>
<feature type="compositionally biased region" description="Polar residues" evidence="2">
    <location>
        <begin position="614"/>
        <end position="641"/>
    </location>
</feature>
<dbReference type="SMART" id="SM00325">
    <property type="entry name" value="RhoGEF"/>
    <property type="match status" value="1"/>
</dbReference>
<feature type="domain" description="DH" evidence="4">
    <location>
        <begin position="222"/>
        <end position="414"/>
    </location>
</feature>
<evidence type="ECO:0000313" key="6">
    <source>
        <dbReference type="Proteomes" id="UP001201812"/>
    </source>
</evidence>
<dbReference type="PANTHER" id="PTHR22826:SF211">
    <property type="entry name" value="LD43457P"/>
    <property type="match status" value="1"/>
</dbReference>